<evidence type="ECO:0000313" key="2">
    <source>
        <dbReference type="Proteomes" id="UP000789525"/>
    </source>
</evidence>
<accession>A0ACA9K0Z0</accession>
<gene>
    <name evidence="1" type="ORF">ACOLOM_LOCUS488</name>
</gene>
<dbReference type="EMBL" id="CAJVPT010000511">
    <property type="protein sequence ID" value="CAG8445581.1"/>
    <property type="molecule type" value="Genomic_DNA"/>
</dbReference>
<name>A0ACA9K0Z0_9GLOM</name>
<organism evidence="1 2">
    <name type="scientific">Acaulospora colombiana</name>
    <dbReference type="NCBI Taxonomy" id="27376"/>
    <lineage>
        <taxon>Eukaryota</taxon>
        <taxon>Fungi</taxon>
        <taxon>Fungi incertae sedis</taxon>
        <taxon>Mucoromycota</taxon>
        <taxon>Glomeromycotina</taxon>
        <taxon>Glomeromycetes</taxon>
        <taxon>Diversisporales</taxon>
        <taxon>Acaulosporaceae</taxon>
        <taxon>Acaulospora</taxon>
    </lineage>
</organism>
<dbReference type="Proteomes" id="UP000789525">
    <property type="component" value="Unassembled WGS sequence"/>
</dbReference>
<proteinExistence type="predicted"/>
<keyword evidence="2" id="KW-1185">Reference proteome</keyword>
<protein>
    <submittedName>
        <fullName evidence="1">1706_t:CDS:1</fullName>
    </submittedName>
</protein>
<evidence type="ECO:0000313" key="1">
    <source>
        <dbReference type="EMBL" id="CAG8445581.1"/>
    </source>
</evidence>
<sequence>MLRSLYDLSLIKFYKKYVSLHTSREEAEASLLALLKTVSESGKAKEATYARKHIANFSDLTINKKCDQYWDDRDVKMAKRRAEKRGAIHDYHIQYNVYQEHDVHSTRITKLTGEKRKDVTDKDETSHQKVAKKKSKIDELFQDMRKRNIYMLCGPFKKLSELDAEDRFENIVRNATIEIDFPKDIKEYLHDLLSGDIKSALSKVKEPLSEDARPLLLWTNEVCRHFIFYFHYGGLQIDGDEKTWSNQTIYRIIDLFSVGEITNEAHKDRIYTINVNQKPSNSRRGDKNDAVLYQDDNATIVYEQSFGPTEFDSTHYMEDITKLARNGVDDLNYHFLNPP</sequence>
<reference evidence="1" key="1">
    <citation type="submission" date="2021-06" db="EMBL/GenBank/DDBJ databases">
        <authorList>
            <person name="Kallberg Y."/>
            <person name="Tangrot J."/>
            <person name="Rosling A."/>
        </authorList>
    </citation>
    <scope>NUCLEOTIDE SEQUENCE</scope>
    <source>
        <strain evidence="1">CL356</strain>
    </source>
</reference>
<comment type="caution">
    <text evidence="1">The sequence shown here is derived from an EMBL/GenBank/DDBJ whole genome shotgun (WGS) entry which is preliminary data.</text>
</comment>